<protein>
    <recommendedName>
        <fullName evidence="2">F-box domain-containing protein</fullName>
    </recommendedName>
</protein>
<dbReference type="InterPro" id="IPR036047">
    <property type="entry name" value="F-box-like_dom_sf"/>
</dbReference>
<dbReference type="GeneID" id="24093971"/>
<evidence type="ECO:0000259" key="2">
    <source>
        <dbReference type="PROSITE" id="PS50181"/>
    </source>
</evidence>
<dbReference type="HOGENOM" id="CLU_403894_0_0_1"/>
<gene>
    <name evidence="3" type="ORF">FIBRA_01071</name>
</gene>
<keyword evidence="4" id="KW-1185">Reference proteome</keyword>
<feature type="domain" description="F-box" evidence="2">
    <location>
        <begin position="46"/>
        <end position="93"/>
    </location>
</feature>
<dbReference type="Gene3D" id="1.20.1280.50">
    <property type="match status" value="1"/>
</dbReference>
<feature type="region of interest" description="Disordered" evidence="1">
    <location>
        <begin position="687"/>
        <end position="718"/>
    </location>
</feature>
<dbReference type="OrthoDB" id="3219396at2759"/>
<feature type="compositionally biased region" description="Acidic residues" evidence="1">
    <location>
        <begin position="695"/>
        <end position="718"/>
    </location>
</feature>
<dbReference type="EMBL" id="HE796913">
    <property type="protein sequence ID" value="CCL99060.1"/>
    <property type="molecule type" value="Genomic_DNA"/>
</dbReference>
<dbReference type="AlphaFoldDB" id="J4GJ89"/>
<dbReference type="SMART" id="SM00256">
    <property type="entry name" value="FBOX"/>
    <property type="match status" value="1"/>
</dbReference>
<dbReference type="STRING" id="599839.J4GJ89"/>
<accession>J4GJ89</accession>
<sequence>MSRLFSSLRHLVGRPCLPDPDIEQGIPRPRVRRRLLALVSEPSPKILRVDQLPNDVLVDQVLSYLDLPDLLALRRVSVLFYELTHHTVIWKRLLRRTDVVIPPIPPTARYTLPHLTGLDLERLLLRAISVERRWSDPSFNEIQPWTFNAHHRICSMVALPGGPYLIASVCDHGSNHYSLVVFVTDYSRGGVIPLAKTRTKTKAYHLQARYLTVNGKRSIVIAYVRKEYKNHKERRRPHLGPHDIDISDYAGDYEVEHSVAVKHECTVLQISLEKLEHLSDPRLHSETDRFLNYAIAQEAPFRLLAVIKSRRQLMHPVLDEIRGSPFIAVVKLPNTIVFKNLEGGALATMDCAATTGFPNNEHTILAIRLIPVQDTILVVRKLRTPPLEPSTEREKRRGPQDLLTPFIEYYAIPPIGEKPLVSTSVSTAQIQLESCYALDDVTISDHGIPTRFDDSIKPVLWSSADAYAPSPIHIFMRCYPPEAYMRLTIYPERIPNVRPPTPPTTDASPKDLAQSAFEHSFQTYHYPISHEGLYGEKLPPQHPAAELRILPGSARAILYSVYSDTVTLGHRVHIMERYSLPRAQTEEKDRKDVCMRFPRWPGMKSIQTMAWDDTIGRLFVAEKDTSMISVLDFGAAPRLDDDGKRMPLPVHLSPHPDDMLTPMPEVPPQEDHDMTFLSQSNRTIWEERLGLDFPENGDDEMPPDYSFPDDDDLPGYDE</sequence>
<dbReference type="Proteomes" id="UP000006352">
    <property type="component" value="Unassembled WGS sequence"/>
</dbReference>
<evidence type="ECO:0000313" key="4">
    <source>
        <dbReference type="Proteomes" id="UP000006352"/>
    </source>
</evidence>
<dbReference type="InParanoid" id="J4GJ89"/>
<evidence type="ECO:0000313" key="3">
    <source>
        <dbReference type="EMBL" id="CCL99060.1"/>
    </source>
</evidence>
<dbReference type="SUPFAM" id="SSF81383">
    <property type="entry name" value="F-box domain"/>
    <property type="match status" value="1"/>
</dbReference>
<proteinExistence type="predicted"/>
<dbReference type="Pfam" id="PF12937">
    <property type="entry name" value="F-box-like"/>
    <property type="match status" value="1"/>
</dbReference>
<evidence type="ECO:0000256" key="1">
    <source>
        <dbReference type="SAM" id="MobiDB-lite"/>
    </source>
</evidence>
<reference evidence="3 4" key="1">
    <citation type="journal article" date="2012" name="Appl. Environ. Microbiol.">
        <title>Short-read sequencing for genomic analysis of the brown rot fungus Fibroporia radiculosa.</title>
        <authorList>
            <person name="Tang J.D."/>
            <person name="Perkins A.D."/>
            <person name="Sonstegard T.S."/>
            <person name="Schroeder S.G."/>
            <person name="Burgess S.C."/>
            <person name="Diehl S.V."/>
        </authorList>
    </citation>
    <scope>NUCLEOTIDE SEQUENCE [LARGE SCALE GENOMIC DNA]</scope>
    <source>
        <strain evidence="3 4">TFFH 294</strain>
    </source>
</reference>
<dbReference type="PROSITE" id="PS50181">
    <property type="entry name" value="FBOX"/>
    <property type="match status" value="1"/>
</dbReference>
<organism evidence="3 4">
    <name type="scientific">Fibroporia radiculosa</name>
    <dbReference type="NCBI Taxonomy" id="599839"/>
    <lineage>
        <taxon>Eukaryota</taxon>
        <taxon>Fungi</taxon>
        <taxon>Dikarya</taxon>
        <taxon>Basidiomycota</taxon>
        <taxon>Agaricomycotina</taxon>
        <taxon>Agaricomycetes</taxon>
        <taxon>Polyporales</taxon>
        <taxon>Fibroporiaceae</taxon>
        <taxon>Fibroporia</taxon>
    </lineage>
</organism>
<name>J4GJ89_9APHY</name>
<dbReference type="InterPro" id="IPR001810">
    <property type="entry name" value="F-box_dom"/>
</dbReference>
<dbReference type="RefSeq" id="XP_012178343.1">
    <property type="nucleotide sequence ID" value="XM_012322953.1"/>
</dbReference>